<name>A0A426YVT3_ENSVE</name>
<reference evidence="2 3" key="1">
    <citation type="journal article" date="2014" name="Agronomy (Basel)">
        <title>A Draft Genome Sequence for Ensete ventricosum, the Drought-Tolerant Tree Against Hunger.</title>
        <authorList>
            <person name="Harrison J."/>
            <person name="Moore K.A."/>
            <person name="Paszkiewicz K."/>
            <person name="Jones T."/>
            <person name="Grant M."/>
            <person name="Ambacheew D."/>
            <person name="Muzemil S."/>
            <person name="Studholme D.J."/>
        </authorList>
    </citation>
    <scope>NUCLEOTIDE SEQUENCE [LARGE SCALE GENOMIC DNA]</scope>
</reference>
<accession>A0A426YVT3</accession>
<evidence type="ECO:0000313" key="2">
    <source>
        <dbReference type="EMBL" id="RRT55814.1"/>
    </source>
</evidence>
<evidence type="ECO:0000313" key="3">
    <source>
        <dbReference type="Proteomes" id="UP000287651"/>
    </source>
</evidence>
<feature type="region of interest" description="Disordered" evidence="1">
    <location>
        <begin position="101"/>
        <end position="127"/>
    </location>
</feature>
<protein>
    <submittedName>
        <fullName evidence="2">Uncharacterized protein</fullName>
    </submittedName>
</protein>
<dbReference type="EMBL" id="AMZH03009917">
    <property type="protein sequence ID" value="RRT55814.1"/>
    <property type="molecule type" value="Genomic_DNA"/>
</dbReference>
<proteinExistence type="predicted"/>
<feature type="non-terminal residue" evidence="2">
    <location>
        <position position="1"/>
    </location>
</feature>
<gene>
    <name evidence="2" type="ORF">B296_00033953</name>
</gene>
<dbReference type="Proteomes" id="UP000287651">
    <property type="component" value="Unassembled WGS sequence"/>
</dbReference>
<organism evidence="2 3">
    <name type="scientific">Ensete ventricosum</name>
    <name type="common">Abyssinian banana</name>
    <name type="synonym">Musa ensete</name>
    <dbReference type="NCBI Taxonomy" id="4639"/>
    <lineage>
        <taxon>Eukaryota</taxon>
        <taxon>Viridiplantae</taxon>
        <taxon>Streptophyta</taxon>
        <taxon>Embryophyta</taxon>
        <taxon>Tracheophyta</taxon>
        <taxon>Spermatophyta</taxon>
        <taxon>Magnoliopsida</taxon>
        <taxon>Liliopsida</taxon>
        <taxon>Zingiberales</taxon>
        <taxon>Musaceae</taxon>
        <taxon>Ensete</taxon>
    </lineage>
</organism>
<dbReference type="AlphaFoldDB" id="A0A426YVT3"/>
<evidence type="ECO:0000256" key="1">
    <source>
        <dbReference type="SAM" id="MobiDB-lite"/>
    </source>
</evidence>
<sequence length="127" mass="13935">RPPAALRVQPSPLRMMPWPSMFLLPLRRADARRKNRTSVKRATDCLRRTLLTVYSVINTVSDLVEAVEDENVAAVVVESLGVLEILFFGYSNAMKRVARKIRQQRRREGDGDAGAAASGGRDAGGAA</sequence>
<comment type="caution">
    <text evidence="2">The sequence shown here is derived from an EMBL/GenBank/DDBJ whole genome shotgun (WGS) entry which is preliminary data.</text>
</comment>